<feature type="transmembrane region" description="Helical" evidence="1">
    <location>
        <begin position="47"/>
        <end position="64"/>
    </location>
</feature>
<evidence type="ECO:0000313" key="2">
    <source>
        <dbReference type="EMBL" id="MPC69835.1"/>
    </source>
</evidence>
<reference evidence="2 3" key="1">
    <citation type="submission" date="2019-05" db="EMBL/GenBank/DDBJ databases">
        <title>Another draft genome of Portunus trituberculatus and its Hox gene families provides insights of decapod evolution.</title>
        <authorList>
            <person name="Jeong J.-H."/>
            <person name="Song I."/>
            <person name="Kim S."/>
            <person name="Choi T."/>
            <person name="Kim D."/>
            <person name="Ryu S."/>
            <person name="Kim W."/>
        </authorList>
    </citation>
    <scope>NUCLEOTIDE SEQUENCE [LARGE SCALE GENOMIC DNA]</scope>
    <source>
        <tissue evidence="2">Muscle</tissue>
    </source>
</reference>
<name>A0A5B7HJV7_PORTR</name>
<keyword evidence="1" id="KW-0812">Transmembrane</keyword>
<keyword evidence="1" id="KW-0472">Membrane</keyword>
<accession>A0A5B7HJV7</accession>
<organism evidence="2 3">
    <name type="scientific">Portunus trituberculatus</name>
    <name type="common">Swimming crab</name>
    <name type="synonym">Neptunus trituberculatus</name>
    <dbReference type="NCBI Taxonomy" id="210409"/>
    <lineage>
        <taxon>Eukaryota</taxon>
        <taxon>Metazoa</taxon>
        <taxon>Ecdysozoa</taxon>
        <taxon>Arthropoda</taxon>
        <taxon>Crustacea</taxon>
        <taxon>Multicrustacea</taxon>
        <taxon>Malacostraca</taxon>
        <taxon>Eumalacostraca</taxon>
        <taxon>Eucarida</taxon>
        <taxon>Decapoda</taxon>
        <taxon>Pleocyemata</taxon>
        <taxon>Brachyura</taxon>
        <taxon>Eubrachyura</taxon>
        <taxon>Portunoidea</taxon>
        <taxon>Portunidae</taxon>
        <taxon>Portuninae</taxon>
        <taxon>Portunus</taxon>
    </lineage>
</organism>
<sequence length="106" mass="12645">MLEVRDYLKKKKPDVMCIVETKLREEIHIDFKEVGYNSWRRDRKDKGRGGVLIMVILFANYYMGTIEEIFTQHPELKLSVYTRYIDNIFISTNSVGQILHLIDEFK</sequence>
<evidence type="ECO:0008006" key="4">
    <source>
        <dbReference type="Google" id="ProtNLM"/>
    </source>
</evidence>
<dbReference type="Gene3D" id="3.60.10.10">
    <property type="entry name" value="Endonuclease/exonuclease/phosphatase"/>
    <property type="match status" value="1"/>
</dbReference>
<proteinExistence type="predicted"/>
<keyword evidence="3" id="KW-1185">Reference proteome</keyword>
<protein>
    <recommendedName>
        <fullName evidence="4">Reverse transcriptase domain-containing protein</fullName>
    </recommendedName>
</protein>
<evidence type="ECO:0000313" key="3">
    <source>
        <dbReference type="Proteomes" id="UP000324222"/>
    </source>
</evidence>
<keyword evidence="1" id="KW-1133">Transmembrane helix</keyword>
<dbReference type="SUPFAM" id="SSF56219">
    <property type="entry name" value="DNase I-like"/>
    <property type="match status" value="1"/>
</dbReference>
<dbReference type="InterPro" id="IPR036691">
    <property type="entry name" value="Endo/exonu/phosph_ase_sf"/>
</dbReference>
<evidence type="ECO:0000256" key="1">
    <source>
        <dbReference type="SAM" id="Phobius"/>
    </source>
</evidence>
<comment type="caution">
    <text evidence="2">The sequence shown here is derived from an EMBL/GenBank/DDBJ whole genome shotgun (WGS) entry which is preliminary data.</text>
</comment>
<gene>
    <name evidence="2" type="ORF">E2C01_064066</name>
</gene>
<dbReference type="EMBL" id="VSRR010030094">
    <property type="protein sequence ID" value="MPC69835.1"/>
    <property type="molecule type" value="Genomic_DNA"/>
</dbReference>
<dbReference type="Proteomes" id="UP000324222">
    <property type="component" value="Unassembled WGS sequence"/>
</dbReference>
<dbReference type="AlphaFoldDB" id="A0A5B7HJV7"/>